<evidence type="ECO:0000256" key="1">
    <source>
        <dbReference type="SAM" id="MobiDB-lite"/>
    </source>
</evidence>
<dbReference type="Pfam" id="PF02213">
    <property type="entry name" value="GYF"/>
    <property type="match status" value="1"/>
</dbReference>
<dbReference type="EMBL" id="HBIB01028213">
    <property type="protein sequence ID" value="CAE0256112.1"/>
    <property type="molecule type" value="Transcribed_RNA"/>
</dbReference>
<dbReference type="EMBL" id="HBIB01028215">
    <property type="protein sequence ID" value="CAE0256113.1"/>
    <property type="molecule type" value="Transcribed_RNA"/>
</dbReference>
<dbReference type="PROSITE" id="PS50829">
    <property type="entry name" value="GYF"/>
    <property type="match status" value="1"/>
</dbReference>
<evidence type="ECO:0000313" key="6">
    <source>
        <dbReference type="EMBL" id="CAE0256113.1"/>
    </source>
</evidence>
<dbReference type="EMBL" id="HBIB01028216">
    <property type="protein sequence ID" value="CAE0256114.1"/>
    <property type="molecule type" value="Transcribed_RNA"/>
</dbReference>
<dbReference type="SUPFAM" id="SSF55277">
    <property type="entry name" value="GYF domain"/>
    <property type="match status" value="1"/>
</dbReference>
<accession>A0A7S3DFL1</accession>
<evidence type="ECO:0000313" key="3">
    <source>
        <dbReference type="EMBL" id="CAE0256107.1"/>
    </source>
</evidence>
<dbReference type="EMBL" id="HBIB01028207">
    <property type="protein sequence ID" value="CAE0256107.1"/>
    <property type="molecule type" value="Transcribed_RNA"/>
</dbReference>
<dbReference type="EMBL" id="HBIB01028217">
    <property type="protein sequence ID" value="CAE0256115.1"/>
    <property type="molecule type" value="Transcribed_RNA"/>
</dbReference>
<feature type="domain" description="GYF" evidence="2">
    <location>
        <begin position="312"/>
        <end position="371"/>
    </location>
</feature>
<gene>
    <name evidence="3" type="ORF">PBIL07802_LOCUS18361</name>
    <name evidence="4" type="ORF">PBIL07802_LOCUS18364</name>
    <name evidence="5" type="ORF">PBIL07802_LOCUS18366</name>
    <name evidence="6" type="ORF">PBIL07802_LOCUS18367</name>
    <name evidence="7" type="ORF">PBIL07802_LOCUS18368</name>
    <name evidence="8" type="ORF">PBIL07802_LOCUS18369</name>
</gene>
<feature type="region of interest" description="Disordered" evidence="1">
    <location>
        <begin position="296"/>
        <end position="318"/>
    </location>
</feature>
<evidence type="ECO:0000313" key="7">
    <source>
        <dbReference type="EMBL" id="CAE0256114.1"/>
    </source>
</evidence>
<feature type="region of interest" description="Disordered" evidence="1">
    <location>
        <begin position="123"/>
        <end position="179"/>
    </location>
</feature>
<feature type="compositionally biased region" description="Basic and acidic residues" evidence="1">
    <location>
        <begin position="138"/>
        <end position="179"/>
    </location>
</feature>
<dbReference type="GO" id="GO:0005682">
    <property type="term" value="C:U5 snRNP"/>
    <property type="evidence" value="ECO:0007669"/>
    <property type="project" value="InterPro"/>
</dbReference>
<dbReference type="InterPro" id="IPR003169">
    <property type="entry name" value="GYF"/>
</dbReference>
<feature type="compositionally biased region" description="Basic residues" evidence="1">
    <location>
        <begin position="228"/>
        <end position="238"/>
    </location>
</feature>
<proteinExistence type="predicted"/>
<evidence type="ECO:0000313" key="8">
    <source>
        <dbReference type="EMBL" id="CAE0256115.1"/>
    </source>
</evidence>
<organism evidence="4">
    <name type="scientific">Palpitomonas bilix</name>
    <dbReference type="NCBI Taxonomy" id="652834"/>
    <lineage>
        <taxon>Eukaryota</taxon>
        <taxon>Eukaryota incertae sedis</taxon>
    </lineage>
</organism>
<protein>
    <recommendedName>
        <fullName evidence="2">GYF domain-containing protein</fullName>
    </recommendedName>
</protein>
<reference evidence="4" key="1">
    <citation type="submission" date="2021-01" db="EMBL/GenBank/DDBJ databases">
        <authorList>
            <person name="Corre E."/>
            <person name="Pelletier E."/>
            <person name="Niang G."/>
            <person name="Scheremetjew M."/>
            <person name="Finn R."/>
            <person name="Kale V."/>
            <person name="Holt S."/>
            <person name="Cochrane G."/>
            <person name="Meng A."/>
            <person name="Brown T."/>
            <person name="Cohen L."/>
        </authorList>
    </citation>
    <scope>NUCLEOTIDE SEQUENCE</scope>
    <source>
        <strain evidence="4">NIES-2562</strain>
    </source>
</reference>
<dbReference type="InterPro" id="IPR035445">
    <property type="entry name" value="GYF-like_dom_sf"/>
</dbReference>
<dbReference type="Gene3D" id="3.30.1490.40">
    <property type="match status" value="1"/>
</dbReference>
<feature type="region of interest" description="Disordered" evidence="1">
    <location>
        <begin position="1"/>
        <end position="45"/>
    </location>
</feature>
<name>A0A7S3DFL1_9EUKA</name>
<dbReference type="InterPro" id="IPR039905">
    <property type="entry name" value="CD2BP2/Lin1"/>
</dbReference>
<evidence type="ECO:0000313" key="5">
    <source>
        <dbReference type="EMBL" id="CAE0256112.1"/>
    </source>
</evidence>
<dbReference type="PANTHER" id="PTHR13138:SF3">
    <property type="entry name" value="CD2 ANTIGEN CYTOPLASMIC TAIL-BINDING PROTEIN 2"/>
    <property type="match status" value="1"/>
</dbReference>
<sequence length="372" mass="42500">MGKAKRSGGGRGGQQQTEWKESEAEDTSMVPGREGGADDDVNEEIERKKQEYFKRKREEKKTATVLGGDEDTSFPAIQVKRSRLAADDGELSDVDVAGEEANPEEQAKEYHGIEIMPFNMREEQEEGHVTEAGDFVYDADKKDKDEREDGWIDDFEGRHGEEAENEMKRLRKRKEEQEKELLDKLQEEEQALSSVDVEAVVVELISFMQEGETVPRALSRVGGQQQQKRWKNTNKKNKKNEGEAEAEKEKEKEKERRKNVERMTYLIDTLSAVGMSAIYGYSYEDLLVRREQARQKKRQTGQELLPTSAGGSEEWEYKLGGDDSQVYGPFSTEQMKGWRDQGHFTAERAPTVRKVGESGPFLPFFDMDAFKA</sequence>
<dbReference type="AlphaFoldDB" id="A0A7S3DFL1"/>
<evidence type="ECO:0000313" key="4">
    <source>
        <dbReference type="EMBL" id="CAE0256110.1"/>
    </source>
</evidence>
<dbReference type="EMBL" id="HBIB01028211">
    <property type="protein sequence ID" value="CAE0256110.1"/>
    <property type="molecule type" value="Transcribed_RNA"/>
</dbReference>
<evidence type="ECO:0000259" key="2">
    <source>
        <dbReference type="PROSITE" id="PS50829"/>
    </source>
</evidence>
<feature type="region of interest" description="Disordered" evidence="1">
    <location>
        <begin position="213"/>
        <end position="259"/>
    </location>
</feature>
<feature type="compositionally biased region" description="Basic and acidic residues" evidence="1">
    <location>
        <begin position="239"/>
        <end position="259"/>
    </location>
</feature>
<dbReference type="PANTHER" id="PTHR13138">
    <property type="entry name" value="PROTEIN LIN1"/>
    <property type="match status" value="1"/>
</dbReference>